<protein>
    <submittedName>
        <fullName evidence="1">Uncharacterized protein</fullName>
    </submittedName>
</protein>
<evidence type="ECO:0000313" key="2">
    <source>
        <dbReference type="Proteomes" id="UP001634394"/>
    </source>
</evidence>
<accession>A0ABD3XIW5</accession>
<dbReference type="AlphaFoldDB" id="A0ABD3XIW5"/>
<proteinExistence type="predicted"/>
<organism evidence="1 2">
    <name type="scientific">Sinanodonta woodiana</name>
    <name type="common">Chinese pond mussel</name>
    <name type="synonym">Anodonta woodiana</name>
    <dbReference type="NCBI Taxonomy" id="1069815"/>
    <lineage>
        <taxon>Eukaryota</taxon>
        <taxon>Metazoa</taxon>
        <taxon>Spiralia</taxon>
        <taxon>Lophotrochozoa</taxon>
        <taxon>Mollusca</taxon>
        <taxon>Bivalvia</taxon>
        <taxon>Autobranchia</taxon>
        <taxon>Heteroconchia</taxon>
        <taxon>Palaeoheterodonta</taxon>
        <taxon>Unionida</taxon>
        <taxon>Unionoidea</taxon>
        <taxon>Unionidae</taxon>
        <taxon>Unioninae</taxon>
        <taxon>Sinanodonta</taxon>
    </lineage>
</organism>
<name>A0ABD3XIW5_SINWO</name>
<keyword evidence="2" id="KW-1185">Reference proteome</keyword>
<comment type="caution">
    <text evidence="1">The sequence shown here is derived from an EMBL/GenBank/DDBJ whole genome shotgun (WGS) entry which is preliminary data.</text>
</comment>
<gene>
    <name evidence="1" type="ORF">ACJMK2_025017</name>
</gene>
<evidence type="ECO:0000313" key="1">
    <source>
        <dbReference type="EMBL" id="KAL3884918.1"/>
    </source>
</evidence>
<dbReference type="Proteomes" id="UP001634394">
    <property type="component" value="Unassembled WGS sequence"/>
</dbReference>
<reference evidence="1 2" key="1">
    <citation type="submission" date="2024-11" db="EMBL/GenBank/DDBJ databases">
        <title>Chromosome-level genome assembly of the freshwater bivalve Anodonta woodiana.</title>
        <authorList>
            <person name="Chen X."/>
        </authorList>
    </citation>
    <scope>NUCLEOTIDE SEQUENCE [LARGE SCALE GENOMIC DNA]</scope>
    <source>
        <strain evidence="1">MN2024</strain>
        <tissue evidence="1">Gills</tissue>
    </source>
</reference>
<dbReference type="PANTHER" id="PTHR33480">
    <property type="entry name" value="SET DOMAIN-CONTAINING PROTEIN-RELATED"/>
    <property type="match status" value="1"/>
</dbReference>
<sequence length="136" mass="15508">MIEALDLLVKFRGKCGVNQRNPYIFATQGEGYISTWQVMQIVSKASGCQQPELITSRLRKYIATVAQVIDLRDHELQWLSSHLAHDLKTYKQYYRQQDSTLELTKVSKLLLAAEAGKLGEYTGKKLDDINVEGIFK</sequence>
<dbReference type="EMBL" id="JBJQND010000002">
    <property type="protein sequence ID" value="KAL3884918.1"/>
    <property type="molecule type" value="Genomic_DNA"/>
</dbReference>